<evidence type="ECO:0000313" key="4">
    <source>
        <dbReference type="Proteomes" id="UP000504882"/>
    </source>
</evidence>
<accession>A0ABY2E3B3</accession>
<name>A0ABY2E3B3_9MICO</name>
<dbReference type="InterPro" id="IPR050266">
    <property type="entry name" value="AB_hydrolase_sf"/>
</dbReference>
<feature type="domain" description="AB hydrolase-1" evidence="2">
    <location>
        <begin position="45"/>
        <end position="269"/>
    </location>
</feature>
<reference evidence="3 4" key="1">
    <citation type="submission" date="2019-03" db="EMBL/GenBank/DDBJ databases">
        <title>Genomic features of bacteria from cold environments.</title>
        <authorList>
            <person name="Shen L."/>
        </authorList>
    </citation>
    <scope>NUCLEOTIDE SEQUENCE [LARGE SCALE GENOMIC DNA]</scope>
    <source>
        <strain evidence="4">T3246-1</strain>
    </source>
</reference>
<proteinExistence type="predicted"/>
<dbReference type="GO" id="GO:0016787">
    <property type="term" value="F:hydrolase activity"/>
    <property type="evidence" value="ECO:0007669"/>
    <property type="project" value="UniProtKB-KW"/>
</dbReference>
<dbReference type="PRINTS" id="PR00412">
    <property type="entry name" value="EPOXHYDRLASE"/>
</dbReference>
<dbReference type="InterPro" id="IPR000073">
    <property type="entry name" value="AB_hydrolase_1"/>
</dbReference>
<protein>
    <submittedName>
        <fullName evidence="3">Alpha/beta hydrolase</fullName>
    </submittedName>
</protein>
<dbReference type="Gene3D" id="3.40.50.1820">
    <property type="entry name" value="alpha/beta hydrolase"/>
    <property type="match status" value="1"/>
</dbReference>
<dbReference type="SUPFAM" id="SSF53474">
    <property type="entry name" value="alpha/beta-Hydrolases"/>
    <property type="match status" value="1"/>
</dbReference>
<dbReference type="EMBL" id="SMNA01000005">
    <property type="protein sequence ID" value="TDE94123.1"/>
    <property type="molecule type" value="Genomic_DNA"/>
</dbReference>
<evidence type="ECO:0000313" key="3">
    <source>
        <dbReference type="EMBL" id="TDE94123.1"/>
    </source>
</evidence>
<dbReference type="InterPro" id="IPR029058">
    <property type="entry name" value="AB_hydrolase_fold"/>
</dbReference>
<evidence type="ECO:0000256" key="1">
    <source>
        <dbReference type="ARBA" id="ARBA00022801"/>
    </source>
</evidence>
<dbReference type="Pfam" id="PF00561">
    <property type="entry name" value="Abhydrolase_1"/>
    <property type="match status" value="1"/>
</dbReference>
<dbReference type="PANTHER" id="PTHR43798:SF31">
    <property type="entry name" value="AB HYDROLASE SUPERFAMILY PROTEIN YCLE"/>
    <property type="match status" value="1"/>
</dbReference>
<keyword evidence="4" id="KW-1185">Reference proteome</keyword>
<dbReference type="Proteomes" id="UP000504882">
    <property type="component" value="Unassembled WGS sequence"/>
</dbReference>
<dbReference type="PANTHER" id="PTHR43798">
    <property type="entry name" value="MONOACYLGLYCEROL LIPASE"/>
    <property type="match status" value="1"/>
</dbReference>
<gene>
    <name evidence="3" type="ORF">EXU48_11805</name>
</gene>
<dbReference type="RefSeq" id="WP_133107849.1">
    <property type="nucleotide sequence ID" value="NZ_SMNA01000005.1"/>
</dbReference>
<sequence length="289" mass="31063">MRALAPTRAGEVGVRGVRTHYEVFGTGGPTVFLLMPDVIAQGRAWKAQVPFLARTCRVVTADPRGNGGSDRPTDPADYAFDGMVEDAWAVLAEVGSAAAVLCGVCSGAGLALIMAAEHPERVRGVVAINPGLPLTPPHPWKVAHDFDAVLDTEAGWAKLNRNYWQRDWPAFTRFFFDQMFPEPHSSKQVEDMVSWAGPTAEANLADVGAPPSRYSGEAAARAACAAVRCPVLVITGTEDRCQPPERGRIVADLTGGEHVEIDGAGHLPMARDPVFVNLLLRDFITRATR</sequence>
<organism evidence="3 4">
    <name type="scientific">Occultella glacieicola</name>
    <dbReference type="NCBI Taxonomy" id="2518684"/>
    <lineage>
        <taxon>Bacteria</taxon>
        <taxon>Bacillati</taxon>
        <taxon>Actinomycetota</taxon>
        <taxon>Actinomycetes</taxon>
        <taxon>Micrococcales</taxon>
        <taxon>Ruaniaceae</taxon>
        <taxon>Occultella</taxon>
    </lineage>
</organism>
<dbReference type="InterPro" id="IPR000639">
    <property type="entry name" value="Epox_hydrolase-like"/>
</dbReference>
<keyword evidence="1 3" id="KW-0378">Hydrolase</keyword>
<evidence type="ECO:0000259" key="2">
    <source>
        <dbReference type="Pfam" id="PF00561"/>
    </source>
</evidence>
<comment type="caution">
    <text evidence="3">The sequence shown here is derived from an EMBL/GenBank/DDBJ whole genome shotgun (WGS) entry which is preliminary data.</text>
</comment>